<dbReference type="Proteomes" id="UP000749559">
    <property type="component" value="Unassembled WGS sequence"/>
</dbReference>
<comment type="caution">
    <text evidence="1">The sequence shown here is derived from an EMBL/GenBank/DDBJ whole genome shotgun (WGS) entry which is preliminary data.</text>
</comment>
<name>A0A8J1TBM1_OWEFU</name>
<evidence type="ECO:0000313" key="2">
    <source>
        <dbReference type="Proteomes" id="UP000749559"/>
    </source>
</evidence>
<evidence type="ECO:0000313" key="1">
    <source>
        <dbReference type="EMBL" id="CAH1799447.1"/>
    </source>
</evidence>
<dbReference type="PANTHER" id="PTHR24024:SF18">
    <property type="entry name" value="SHORT-CHAIN COLLAGEN C4-LIKE"/>
    <property type="match status" value="1"/>
</dbReference>
<gene>
    <name evidence="1" type="ORF">OFUS_LOCUS23458</name>
</gene>
<reference evidence="1" key="1">
    <citation type="submission" date="2022-03" db="EMBL/GenBank/DDBJ databases">
        <authorList>
            <person name="Martin C."/>
        </authorList>
    </citation>
    <scope>NUCLEOTIDE SEQUENCE</scope>
</reference>
<proteinExistence type="predicted"/>
<dbReference type="AlphaFoldDB" id="A0A8J1TBM1"/>
<dbReference type="PANTHER" id="PTHR24024">
    <property type="entry name" value="PULMONARY SURFACTANT-ASSOCIATED PROTEIN A"/>
    <property type="match status" value="1"/>
</dbReference>
<accession>A0A8J1TBM1</accession>
<sequence length="376" mass="41828">MMMFRFLSILFVIHVHVEADNVASKYDLDIDEVKQQMDSKLAMIDGKLREMKMRMDALAGDNVKLKMKMDSLAGENVKLKMKMDSLAGENVKLKMKMESLAGENEKVKTKMDSSGAGEENLKAKLGDKKQIMQNMKTLTKEDIKLKASARFNTHVDTLIEQNLNLKQIIEDIIENNSTYVETPVTTYIRWGRNVCPAGATEVYRGYAGGTWFTEPGGGADYQCLPNRPQWGRFTEGITTYSAVMHGTEYQVISVPNMRNPFLGTNAPIPGNPESLHDQSPLCILCSVPRQETLMIPAWKTCPEGWTLEYQGYLMAEHRGHASSKSFICMDEAPEAAAGGRGNQNGALFYPVEATCDTLLCPPYIHGGELTCAVCTK</sequence>
<dbReference type="InterPro" id="IPR051077">
    <property type="entry name" value="Ca-dependent_lectin"/>
</dbReference>
<dbReference type="OrthoDB" id="6272653at2759"/>
<organism evidence="1 2">
    <name type="scientific">Owenia fusiformis</name>
    <name type="common">Polychaete worm</name>
    <dbReference type="NCBI Taxonomy" id="6347"/>
    <lineage>
        <taxon>Eukaryota</taxon>
        <taxon>Metazoa</taxon>
        <taxon>Spiralia</taxon>
        <taxon>Lophotrochozoa</taxon>
        <taxon>Annelida</taxon>
        <taxon>Polychaeta</taxon>
        <taxon>Sedentaria</taxon>
        <taxon>Canalipalpata</taxon>
        <taxon>Sabellida</taxon>
        <taxon>Oweniida</taxon>
        <taxon>Oweniidae</taxon>
        <taxon>Owenia</taxon>
    </lineage>
</organism>
<dbReference type="GO" id="GO:0005615">
    <property type="term" value="C:extracellular space"/>
    <property type="evidence" value="ECO:0007669"/>
    <property type="project" value="TreeGrafter"/>
</dbReference>
<dbReference type="EMBL" id="CAIIXF020000011">
    <property type="protein sequence ID" value="CAH1799447.1"/>
    <property type="molecule type" value="Genomic_DNA"/>
</dbReference>
<protein>
    <submittedName>
        <fullName evidence="1">Uncharacterized protein</fullName>
    </submittedName>
</protein>
<keyword evidence="2" id="KW-1185">Reference proteome</keyword>